<keyword evidence="3" id="KW-0732">Signal</keyword>
<evidence type="ECO:0000256" key="1">
    <source>
        <dbReference type="SAM" id="Coils"/>
    </source>
</evidence>
<gene>
    <name evidence="4" type="ORF">BALG_01263</name>
</gene>
<dbReference type="Proteomes" id="UP000004659">
    <property type="component" value="Unassembled WGS sequence"/>
</dbReference>
<evidence type="ECO:0000256" key="2">
    <source>
        <dbReference type="SAM" id="MobiDB-lite"/>
    </source>
</evidence>
<feature type="signal peptide" evidence="3">
    <location>
        <begin position="1"/>
        <end position="25"/>
    </location>
</feature>
<accession>A0A0E1X2B3</accession>
<dbReference type="GeneID" id="55590709"/>
<protein>
    <submittedName>
        <fullName evidence="4">Proline-rich extensin</fullName>
    </submittedName>
</protein>
<evidence type="ECO:0000313" key="4">
    <source>
        <dbReference type="EMBL" id="EEZ31143.1"/>
    </source>
</evidence>
<feature type="compositionally biased region" description="Low complexity" evidence="2">
    <location>
        <begin position="219"/>
        <end position="230"/>
    </location>
</feature>
<feature type="compositionally biased region" description="Pro residues" evidence="2">
    <location>
        <begin position="235"/>
        <end position="250"/>
    </location>
</feature>
<feature type="coiled-coil region" evidence="1">
    <location>
        <begin position="52"/>
        <end position="115"/>
    </location>
</feature>
<reference evidence="4" key="1">
    <citation type="submission" date="2009-01" db="EMBL/GenBank/DDBJ databases">
        <title>The Genome Sequence of Brucella pinnipedialis M292/94/1.</title>
        <authorList>
            <consortium name="The Broad Institute Genome Sequencing Platform"/>
            <person name="Ward D."/>
            <person name="Young S.K."/>
            <person name="Kodira C.D."/>
            <person name="Zeng Q."/>
            <person name="Koehrsen M."/>
            <person name="Alvarado L."/>
            <person name="Berlin A."/>
            <person name="Borenstein D."/>
            <person name="Chen Z."/>
            <person name="Engels R."/>
            <person name="Freedman E."/>
            <person name="Gellesch M."/>
            <person name="Goldberg J."/>
            <person name="Griggs A."/>
            <person name="Gujja S."/>
            <person name="Heiman D."/>
            <person name="Hepburn T."/>
            <person name="Howarth C."/>
            <person name="Jen D."/>
            <person name="Larson L."/>
            <person name="Lewis B."/>
            <person name="Mehta T."/>
            <person name="Park D."/>
            <person name="Pearson M."/>
            <person name="Roberts A."/>
            <person name="Saif S."/>
            <person name="Shea T."/>
            <person name="Shenoy N."/>
            <person name="Sisk P."/>
            <person name="Stolte C."/>
            <person name="Sykes S."/>
            <person name="Walk T."/>
            <person name="White J."/>
            <person name="Yandava C."/>
            <person name="Whatmore A.M."/>
            <person name="Perrett L.L."/>
            <person name="O'Callaghan D."/>
            <person name="Nusbaum C."/>
            <person name="Galagan J."/>
            <person name="Birren B."/>
        </authorList>
    </citation>
    <scope>NUCLEOTIDE SEQUENCE [LARGE SCALE GENOMIC DNA]</scope>
    <source>
        <strain evidence="4">M292/94/1</strain>
    </source>
</reference>
<dbReference type="PROSITE" id="PS51257">
    <property type="entry name" value="PROKAR_LIPOPROTEIN"/>
    <property type="match status" value="1"/>
</dbReference>
<dbReference type="RefSeq" id="WP_004683761.1">
    <property type="nucleotide sequence ID" value="NZ_EQ999546.1"/>
</dbReference>
<organism evidence="4">
    <name type="scientific">Brucella pinnipedialis M292/94/1</name>
    <dbReference type="NCBI Taxonomy" id="520462"/>
    <lineage>
        <taxon>Bacteria</taxon>
        <taxon>Pseudomonadati</taxon>
        <taxon>Pseudomonadota</taxon>
        <taxon>Alphaproteobacteria</taxon>
        <taxon>Hyphomicrobiales</taxon>
        <taxon>Brucellaceae</taxon>
        <taxon>Brucella/Ochrobactrum group</taxon>
        <taxon>Brucella</taxon>
    </lineage>
</organism>
<dbReference type="AlphaFoldDB" id="A0A0E1X2B3"/>
<proteinExistence type="predicted"/>
<name>A0A0E1X2B3_9HYPH</name>
<evidence type="ECO:0000256" key="3">
    <source>
        <dbReference type="SAM" id="SignalP"/>
    </source>
</evidence>
<dbReference type="HOGENOM" id="CLU_1150148_0_0_5"/>
<feature type="region of interest" description="Disordered" evidence="2">
    <location>
        <begin position="140"/>
        <end position="250"/>
    </location>
</feature>
<dbReference type="EMBL" id="EQ999546">
    <property type="protein sequence ID" value="EEZ31143.1"/>
    <property type="molecule type" value="Genomic_DNA"/>
</dbReference>
<keyword evidence="1" id="KW-0175">Coiled coil</keyword>
<sequence length="250" mass="26711">MAIIFTKKSRLSFILAAVAATGIVAGCTTTQPVQPCTPKERSRLVGQIAPTKARLDRNRKELARVHAQITRERCIGGAFSPKVGSSRCSRLEGTADRLQSEIKMLEDRLTELNAVIAGRGSSSVYVQSCTASWISQRKIRKKVKEPTKNKAPARRIADKATEPAPAELAMPAYTSPAVTDTHPVAYTPSSNSLSDSLPAPAENKAQPVTVAPPPERPYVGNSNVRVVGSSFFPDQPAPANQPVPAHAPAP</sequence>
<feature type="chain" id="PRO_5002389011" evidence="3">
    <location>
        <begin position="26"/>
        <end position="250"/>
    </location>
</feature>